<keyword evidence="3" id="KW-1185">Reference proteome</keyword>
<dbReference type="PANTHER" id="PTHR30296:SF0">
    <property type="entry name" value="LACTATE UTILIZATION PROTEIN A"/>
    <property type="match status" value="1"/>
</dbReference>
<sequence length="247" mass="27674">MKVALFVPCYVDQFYPKAAIATLELLEKLGVEVHYPKNQTCCGQPMANSGYEHLTTGCNNLFIDNFIGYDYIVCPSGSCTLHIKEHLHSPEQEEKAVDIRKRVYELTEFLVDVLKVDNLKARFPYKVGLHNSCHGLRGLRISQMSELVAPAFSKPAQLLDMVEGLELVPLSRNDDCCGFGGTFCVVEEAVSSKMGIDRVDDHIEHGAQYITSADLSCLMHLEGILRRQKSDVKVIHVAEILNHYSNE</sequence>
<dbReference type="InterPro" id="IPR004017">
    <property type="entry name" value="Cys_rich_dom"/>
</dbReference>
<evidence type="ECO:0000313" key="3">
    <source>
        <dbReference type="Proteomes" id="UP001324380"/>
    </source>
</evidence>
<dbReference type="EMBL" id="CP139558">
    <property type="protein sequence ID" value="WPU92649.1"/>
    <property type="molecule type" value="Genomic_DNA"/>
</dbReference>
<gene>
    <name evidence="2" type="ORF">SNE25_25320</name>
</gene>
<dbReference type="RefSeq" id="WP_321561809.1">
    <property type="nucleotide sequence ID" value="NZ_CP139558.1"/>
</dbReference>
<evidence type="ECO:0000313" key="2">
    <source>
        <dbReference type="EMBL" id="WPU92649.1"/>
    </source>
</evidence>
<evidence type="ECO:0000259" key="1">
    <source>
        <dbReference type="Pfam" id="PF02754"/>
    </source>
</evidence>
<accession>A0ABZ0TIN1</accession>
<organism evidence="2 3">
    <name type="scientific">Mucilaginibacter sabulilitoris</name>
    <dbReference type="NCBI Taxonomy" id="1173583"/>
    <lineage>
        <taxon>Bacteria</taxon>
        <taxon>Pseudomonadati</taxon>
        <taxon>Bacteroidota</taxon>
        <taxon>Sphingobacteriia</taxon>
        <taxon>Sphingobacteriales</taxon>
        <taxon>Sphingobacteriaceae</taxon>
        <taxon>Mucilaginibacter</taxon>
    </lineage>
</organism>
<feature type="domain" description="Cysteine-rich" evidence="1">
    <location>
        <begin position="127"/>
        <end position="221"/>
    </location>
</feature>
<reference evidence="2 3" key="1">
    <citation type="submission" date="2023-11" db="EMBL/GenBank/DDBJ databases">
        <title>Analysis of the Genomes of Mucilaginibacter gossypii cycad 4 and M. sabulilitoris SNA2: microbes with the potential for plant growth promotion.</title>
        <authorList>
            <person name="Hirsch A.M."/>
            <person name="Humm E."/>
            <person name="Rubbi M."/>
            <person name="Del Vecchio G."/>
            <person name="Ha S.M."/>
            <person name="Pellegrini M."/>
            <person name="Gunsalus R.P."/>
        </authorList>
    </citation>
    <scope>NUCLEOTIDE SEQUENCE [LARGE SCALE GENOMIC DNA]</scope>
    <source>
        <strain evidence="2 3">SNA2</strain>
    </source>
</reference>
<dbReference type="Pfam" id="PF02754">
    <property type="entry name" value="CCG"/>
    <property type="match status" value="2"/>
</dbReference>
<feature type="domain" description="Cysteine-rich" evidence="1">
    <location>
        <begin position="3"/>
        <end position="84"/>
    </location>
</feature>
<dbReference type="Proteomes" id="UP001324380">
    <property type="component" value="Chromosome"/>
</dbReference>
<protein>
    <submittedName>
        <fullName evidence="2">(Fe-S)-binding protein</fullName>
    </submittedName>
</protein>
<dbReference type="PANTHER" id="PTHR30296">
    <property type="entry name" value="UNCHARACTERIZED PROTEIN YKGE"/>
    <property type="match status" value="1"/>
</dbReference>
<name>A0ABZ0TIN1_9SPHI</name>
<proteinExistence type="predicted"/>